<evidence type="ECO:0000313" key="1">
    <source>
        <dbReference type="EMBL" id="PJO66637.1"/>
    </source>
</evidence>
<evidence type="ECO:0000313" key="2">
    <source>
        <dbReference type="Proteomes" id="UP000231878"/>
    </source>
</evidence>
<proteinExistence type="predicted"/>
<protein>
    <submittedName>
        <fullName evidence="1">Uncharacterized protein</fullName>
    </submittedName>
</protein>
<accession>A0AAX0UER0</accession>
<sequence>MASWDVLKKRIFTYVKAFGYCAGTKMAGAIDIMERSARNRSNLNGNEIPRIRSGESTPRYNYGFGFVAFLMRMTR</sequence>
<dbReference type="EMBL" id="PHRB01000006">
    <property type="protein sequence ID" value="PJO66637.1"/>
    <property type="molecule type" value="Genomic_DNA"/>
</dbReference>
<name>A0AAX0UER0_BURPE</name>
<reference evidence="1 2" key="1">
    <citation type="submission" date="2017-11" db="EMBL/GenBank/DDBJ databases">
        <title>Molecular characterization of Burkholderia pseudomallei and closely related isolates from Vietnam.</title>
        <authorList>
            <person name="Ustinov D.V."/>
            <person name="Antonov A.S."/>
            <person name="Avdusheva E.F."/>
            <person name="Shpak I.M."/>
            <person name="Zakharova I.B."/>
            <person name="Thi L.A."/>
            <person name="Teteryatnikova N."/>
            <person name="Lopasteyskaya Y.A."/>
            <person name="Kuzyutina J.A."/>
            <person name="Ngo T.N."/>
            <person name="Victorov D.V."/>
        </authorList>
    </citation>
    <scope>NUCLEOTIDE SEQUENCE [LARGE SCALE GENOMIC DNA]</scope>
    <source>
        <strain evidence="1 2">V1512</strain>
    </source>
</reference>
<organism evidence="1 2">
    <name type="scientific">Burkholderia pseudomallei</name>
    <name type="common">Pseudomonas pseudomallei</name>
    <dbReference type="NCBI Taxonomy" id="28450"/>
    <lineage>
        <taxon>Bacteria</taxon>
        <taxon>Pseudomonadati</taxon>
        <taxon>Pseudomonadota</taxon>
        <taxon>Betaproteobacteria</taxon>
        <taxon>Burkholderiales</taxon>
        <taxon>Burkholderiaceae</taxon>
        <taxon>Burkholderia</taxon>
        <taxon>pseudomallei group</taxon>
    </lineage>
</organism>
<dbReference type="AlphaFoldDB" id="A0AAX0UER0"/>
<gene>
    <name evidence="1" type="ORF">CWD88_08355</name>
</gene>
<comment type="caution">
    <text evidence="1">The sequence shown here is derived from an EMBL/GenBank/DDBJ whole genome shotgun (WGS) entry which is preliminary data.</text>
</comment>
<dbReference type="Proteomes" id="UP000231878">
    <property type="component" value="Unassembled WGS sequence"/>
</dbReference>